<keyword evidence="4" id="KW-0067">ATP-binding</keyword>
<dbReference type="InterPro" id="IPR011545">
    <property type="entry name" value="DEAD/DEAH_box_helicase_dom"/>
</dbReference>
<protein>
    <recommendedName>
        <fullName evidence="15">Cyclic nucleotide-binding domain-containing protein</fullName>
    </recommendedName>
</protein>
<dbReference type="PANTHER" id="PTHR43310:SF2">
    <property type="entry name" value="SLC26A_SULP TRANSPORTER DOMAIN-CONTAINING PROTEIN"/>
    <property type="match status" value="1"/>
</dbReference>
<feature type="transmembrane region" description="Helical" evidence="8">
    <location>
        <begin position="444"/>
        <end position="461"/>
    </location>
</feature>
<evidence type="ECO:0000256" key="3">
    <source>
        <dbReference type="ARBA" id="ARBA00022741"/>
    </source>
</evidence>
<keyword evidence="5 8" id="KW-1133">Transmembrane helix</keyword>
<feature type="transmembrane region" description="Helical" evidence="8">
    <location>
        <begin position="2365"/>
        <end position="2398"/>
    </location>
</feature>
<feature type="transmembrane region" description="Helical" evidence="8">
    <location>
        <begin position="2173"/>
        <end position="2197"/>
    </location>
</feature>
<evidence type="ECO:0000256" key="4">
    <source>
        <dbReference type="ARBA" id="ARBA00022840"/>
    </source>
</evidence>
<feature type="transmembrane region" description="Helical" evidence="8">
    <location>
        <begin position="255"/>
        <end position="278"/>
    </location>
</feature>
<dbReference type="Pfam" id="PF00027">
    <property type="entry name" value="cNMP_binding"/>
    <property type="match status" value="2"/>
</dbReference>
<feature type="transmembrane region" description="Helical" evidence="8">
    <location>
        <begin position="417"/>
        <end position="437"/>
    </location>
</feature>
<evidence type="ECO:0000256" key="1">
    <source>
        <dbReference type="ARBA" id="ARBA00004141"/>
    </source>
</evidence>
<dbReference type="Gene3D" id="3.30.750.24">
    <property type="entry name" value="STAS domain"/>
    <property type="match status" value="2"/>
</dbReference>
<feature type="region of interest" description="Disordered" evidence="7">
    <location>
        <begin position="1911"/>
        <end position="1939"/>
    </location>
</feature>
<feature type="domain" description="Helicase C-terminal" evidence="12">
    <location>
        <begin position="1338"/>
        <end position="1495"/>
    </location>
</feature>
<dbReference type="PROSITE" id="PS50042">
    <property type="entry name" value="CNMP_BINDING_3"/>
    <property type="match status" value="2"/>
</dbReference>
<dbReference type="GO" id="GO:0003676">
    <property type="term" value="F:nucleic acid binding"/>
    <property type="evidence" value="ECO:0007669"/>
    <property type="project" value="InterPro"/>
</dbReference>
<proteinExistence type="predicted"/>
<evidence type="ECO:0000256" key="8">
    <source>
        <dbReference type="SAM" id="Phobius"/>
    </source>
</evidence>
<dbReference type="Gene3D" id="2.60.120.10">
    <property type="entry name" value="Jelly Rolls"/>
    <property type="match status" value="2"/>
</dbReference>
<feature type="region of interest" description="Disordered" evidence="7">
    <location>
        <begin position="1303"/>
        <end position="1323"/>
    </location>
</feature>
<feature type="transmembrane region" description="Helical" evidence="8">
    <location>
        <begin position="228"/>
        <end position="248"/>
    </location>
</feature>
<dbReference type="InterPro" id="IPR002645">
    <property type="entry name" value="STAS_dom"/>
</dbReference>
<dbReference type="PROSITE" id="PS51192">
    <property type="entry name" value="HELICASE_ATP_BIND_1"/>
    <property type="match status" value="1"/>
</dbReference>
<evidence type="ECO:0000256" key="5">
    <source>
        <dbReference type="ARBA" id="ARBA00022989"/>
    </source>
</evidence>
<dbReference type="VEuPathDB" id="FungiDB:DD237_003618"/>
<feature type="region of interest" description="Disordered" evidence="7">
    <location>
        <begin position="1209"/>
        <end position="1231"/>
    </location>
</feature>
<feature type="transmembrane region" description="Helical" evidence="8">
    <location>
        <begin position="2236"/>
        <end position="2256"/>
    </location>
</feature>
<dbReference type="InterPro" id="IPR018490">
    <property type="entry name" value="cNMP-bd_dom_sf"/>
</dbReference>
<feature type="transmembrane region" description="Helical" evidence="8">
    <location>
        <begin position="2072"/>
        <end position="2093"/>
    </location>
</feature>
<feature type="domain" description="Cyclic nucleotide-binding" evidence="9">
    <location>
        <begin position="2611"/>
        <end position="2719"/>
    </location>
</feature>
<dbReference type="SMART" id="SM00487">
    <property type="entry name" value="DEXDc"/>
    <property type="match status" value="1"/>
</dbReference>
<keyword evidence="2 8" id="KW-0812">Transmembrane</keyword>
<dbReference type="Proteomes" id="UP000282087">
    <property type="component" value="Unassembled WGS sequence"/>
</dbReference>
<feature type="domain" description="STAS" evidence="10">
    <location>
        <begin position="516"/>
        <end position="660"/>
    </location>
</feature>
<comment type="caution">
    <text evidence="13">The sequence shown here is derived from an EMBL/GenBank/DDBJ whole genome shotgun (WGS) entry which is preliminary data.</text>
</comment>
<evidence type="ECO:0000256" key="7">
    <source>
        <dbReference type="SAM" id="MobiDB-lite"/>
    </source>
</evidence>
<feature type="domain" description="Cyclic nucleotide-binding" evidence="9">
    <location>
        <begin position="689"/>
        <end position="808"/>
    </location>
</feature>
<feature type="transmembrane region" description="Helical" evidence="8">
    <location>
        <begin position="2047"/>
        <end position="2066"/>
    </location>
</feature>
<feature type="transmembrane region" description="Helical" evidence="8">
    <location>
        <begin position="2306"/>
        <end position="2328"/>
    </location>
</feature>
<dbReference type="CDD" id="cd07042">
    <property type="entry name" value="STAS_SulP_like_sulfate_transporter"/>
    <property type="match status" value="1"/>
</dbReference>
<evidence type="ECO:0000313" key="13">
    <source>
        <dbReference type="EMBL" id="RMX69622.1"/>
    </source>
</evidence>
<reference evidence="13 14" key="1">
    <citation type="submission" date="2018-06" db="EMBL/GenBank/DDBJ databases">
        <title>Comparative genomics of downy mildews reveals potential adaptations to biotrophy.</title>
        <authorList>
            <person name="Fletcher K."/>
            <person name="Klosterman S.J."/>
            <person name="Derevnina L."/>
            <person name="Martin F."/>
            <person name="Koike S."/>
            <person name="Reyes Chin-Wo S."/>
            <person name="Mou B."/>
            <person name="Michelmore R."/>
        </authorList>
    </citation>
    <scope>NUCLEOTIDE SEQUENCE [LARGE SCALE GENOMIC DNA]</scope>
    <source>
        <strain evidence="13 14">R14</strain>
    </source>
</reference>
<keyword evidence="3" id="KW-0547">Nucleotide-binding</keyword>
<dbReference type="Gene3D" id="3.40.50.300">
    <property type="entry name" value="P-loop containing nucleotide triphosphate hydrolases"/>
    <property type="match status" value="2"/>
</dbReference>
<dbReference type="InterPro" id="IPR001650">
    <property type="entry name" value="Helicase_C-like"/>
</dbReference>
<dbReference type="EMBL" id="QLLG01000018">
    <property type="protein sequence ID" value="RMX69622.1"/>
    <property type="molecule type" value="Genomic_DNA"/>
</dbReference>
<feature type="transmembrane region" description="Helical" evidence="8">
    <location>
        <begin position="2019"/>
        <end position="2040"/>
    </location>
</feature>
<dbReference type="PANTHER" id="PTHR43310">
    <property type="entry name" value="SULFATE TRANSPORTER YBAR-RELATED"/>
    <property type="match status" value="1"/>
</dbReference>
<comment type="subcellular location">
    <subcellularLocation>
        <location evidence="1">Membrane</location>
        <topology evidence="1">Multi-pass membrane protein</topology>
    </subcellularLocation>
</comment>
<dbReference type="SMART" id="SM00100">
    <property type="entry name" value="cNMP"/>
    <property type="match status" value="1"/>
</dbReference>
<dbReference type="InterPro" id="IPR014001">
    <property type="entry name" value="Helicase_ATP-bd"/>
</dbReference>
<dbReference type="InterPro" id="IPR027417">
    <property type="entry name" value="P-loop_NTPase"/>
</dbReference>
<feature type="domain" description="Helicase ATP-binding" evidence="11">
    <location>
        <begin position="1029"/>
        <end position="1210"/>
    </location>
</feature>
<feature type="domain" description="STAS" evidence="10">
    <location>
        <begin position="2428"/>
        <end position="2583"/>
    </location>
</feature>
<feature type="transmembrane region" description="Helical" evidence="8">
    <location>
        <begin position="97"/>
        <end position="115"/>
    </location>
</feature>
<feature type="transmembrane region" description="Helical" evidence="8">
    <location>
        <begin position="319"/>
        <end position="340"/>
    </location>
</feature>
<feature type="transmembrane region" description="Helical" evidence="8">
    <location>
        <begin position="391"/>
        <end position="411"/>
    </location>
</feature>
<organism evidence="13 14">
    <name type="scientific">Peronospora effusa</name>
    <dbReference type="NCBI Taxonomy" id="542832"/>
    <lineage>
        <taxon>Eukaryota</taxon>
        <taxon>Sar</taxon>
        <taxon>Stramenopiles</taxon>
        <taxon>Oomycota</taxon>
        <taxon>Peronosporomycetes</taxon>
        <taxon>Peronosporales</taxon>
        <taxon>Peronosporaceae</taxon>
        <taxon>Peronospora</taxon>
    </lineage>
</organism>
<dbReference type="SUPFAM" id="SSF52540">
    <property type="entry name" value="P-loop containing nucleoside triphosphate hydrolases"/>
    <property type="match status" value="1"/>
</dbReference>
<dbReference type="Pfam" id="PF01740">
    <property type="entry name" value="STAS"/>
    <property type="match status" value="1"/>
</dbReference>
<dbReference type="InterPro" id="IPR036513">
    <property type="entry name" value="STAS_dom_sf"/>
</dbReference>
<dbReference type="GO" id="GO:0005524">
    <property type="term" value="F:ATP binding"/>
    <property type="evidence" value="ECO:0007669"/>
    <property type="project" value="UniProtKB-KW"/>
</dbReference>
<keyword evidence="6 8" id="KW-0472">Membrane</keyword>
<accession>A0A3M6VTI6</accession>
<dbReference type="InterPro" id="IPR018973">
    <property type="entry name" value="MZB"/>
</dbReference>
<evidence type="ECO:0000259" key="12">
    <source>
        <dbReference type="PROSITE" id="PS51194"/>
    </source>
</evidence>
<evidence type="ECO:0000256" key="6">
    <source>
        <dbReference type="ARBA" id="ARBA00023136"/>
    </source>
</evidence>
<evidence type="ECO:0000256" key="2">
    <source>
        <dbReference type="ARBA" id="ARBA00022692"/>
    </source>
</evidence>
<keyword evidence="14" id="KW-1185">Reference proteome</keyword>
<dbReference type="CDD" id="cd00038">
    <property type="entry name" value="CAP_ED"/>
    <property type="match status" value="2"/>
</dbReference>
<evidence type="ECO:0008006" key="15">
    <source>
        <dbReference type="Google" id="ProtNLM"/>
    </source>
</evidence>
<gene>
    <name evidence="13" type="ORF">DD238_002216</name>
</gene>
<dbReference type="InterPro" id="IPR052706">
    <property type="entry name" value="Membrane-Transporter-like"/>
</dbReference>
<dbReference type="InterPro" id="IPR014710">
    <property type="entry name" value="RmlC-like_jellyroll"/>
</dbReference>
<feature type="transmembrane region" description="Helical" evidence="8">
    <location>
        <begin position="1980"/>
        <end position="1999"/>
    </location>
</feature>
<dbReference type="CDD" id="cd18797">
    <property type="entry name" value="SF2_C_Hrq"/>
    <property type="match status" value="1"/>
</dbReference>
<feature type="transmembrane region" description="Helical" evidence="8">
    <location>
        <begin position="2146"/>
        <end position="2166"/>
    </location>
</feature>
<feature type="transmembrane region" description="Helical" evidence="8">
    <location>
        <begin position="195"/>
        <end position="216"/>
    </location>
</feature>
<dbReference type="Pfam" id="PF09369">
    <property type="entry name" value="MZB"/>
    <property type="match status" value="1"/>
</dbReference>
<dbReference type="PROSITE" id="PS51194">
    <property type="entry name" value="HELICASE_CTER"/>
    <property type="match status" value="1"/>
</dbReference>
<dbReference type="GO" id="GO:0016020">
    <property type="term" value="C:membrane"/>
    <property type="evidence" value="ECO:0007669"/>
    <property type="project" value="UniProtKB-SubCell"/>
</dbReference>
<evidence type="ECO:0000259" key="10">
    <source>
        <dbReference type="PROSITE" id="PS50801"/>
    </source>
</evidence>
<sequence length="2761" mass="306495">MNSLNHGNSNISRLSVVSITREESQYTNIESPTHALVHSTNGKMALDLQEKGSLNLAHITNALMYGIINSILTIPTMYGYAVILFSHKDFADFMPALSKLVIYSSAVHQIMFTLMSSLPFSIGQVQDAGLIFLSTMATSICNSLGDDVPVEAKVTTSIVVIGIATASLGVCLVVAGKLKLAALASYLPMPVIGGYLAFIGIFCFYAGLALCTGLVVNNFESMINVFDNAHDVLLCVPGILGGAFLLIVSQRYDNSFILSGSILIMPIVFFFILLVGGISMDDARDGGWIGPAKDPVTVSELIGLFDFSLVHWDQLPKQLGTWVGMAFIVSFSSCLDIAAIELDMGKKLDFNHELKTVGWSNVVSGLLGGYTGSYIFSQTIFTYRSKTNSRIVGVCVIVSELTIVLAPVSFMSYVPRFFFAATLIFIAIDLMIEWLVLTFNKMSLREYAVLWMTFIAVNLVALDKGMLIGSGIAIVNFLLGYIRQPVVIWKPRSSGTARTLEERRLLHDMCGTIASFEFSGFLFFGSSVQILDRVQKAVYVRKEIPDDIGDVGADYVSGGNMSLTPNEHRTPLVECLDGTPAINPDAKPTEYVVMDFTNVTAMDATAARSAFLILQKYCSNHDITVVYAAALPQIRSMLVKNDIVGDDSFFSSSESALKFCENELLASTMGVVRKSSFRDESSRQLMQLFTGESDDSQILSIDDQLFDKREVPAGHEFYNVGESADRFYFLASGCVTLSRNNGLDGSIDTVMAGSLFGEVDFFGHQERQLVAFAREPCTVFEMRRERYEMMQEQNPALLTRIRDVVMQSMAVSLSNAMNHISSTLRRQFALVDASFCFVAKHYAAPTVHSILRVANSFGSLQLTRDDLIKLSAVAPELLILSRSDSILPIDDVYSPMAASNQDVEVVTFPLVPQTSQRASSKRKKLFDVALLQIPRNSHVGPEISWKPSVETDKKDFLTMRQSNDSGSSVLTMLQQMDLYRNQIIHVERRSSREAQYCGLKPLKLSLRVCKALDKCYQIKQLYTHQFEAIEAIRRGENVVLSTATASGKSLAYNIPMLDMLLEDSNATFMYLFPTKALAQDQLKALRRFLEAADLRPHLGATFDGDTPMKSRSMIIRETRVFLTNPDMLHLTILPKHRQWKQVLSNLRLLVVDEAHMYRGVFGSHVACVFCRLFRLCALYGSNPQVVCCSATIQNPDTHFRQLLPPLPPQSVHSSSFPADDTAREDLDEDTGPSNLHFFRQRSLKVITKDGAPSVEKLFCVWNPKVAGMKSSDDVQTDTSARHRRNSSRSTHLPKVFPCVVTTRKRKRMKDRPSNAEPDDEAQKVGANVTNSAIFQGARILARLVEAEIATLLFCRGRKLTELVLMNVHSILKADPRTQKLLHRVSSYRGGYTLESRRRIEQRLFSGDLLGVVATNALELGIDIGELDCTIHLGLPSSIASLWQQAGRAGRRQQQFNPKLSVAIIVCFDAPLDQHFAQQQHAMELFKLEPEAATLNPLNRRILGQHLLCAARESALYSCQSGTAYIDSFIFGSLNDSKGDENDNGGQTVMSEVDIVLQSLVKENKLMKCSELDGHINYRIHSCMPKKFRAVSLRSICDENYVVVVPSNNAHNDGADGEVLDEIPGDKAFFQVYPSAVYLHQAQEYVITRLDNVQRIAFAKKCQKPLTYFTSCRDFTDLEVVRVHSTSRIGHGYEKSRSDSVLVCVGTVSILTRVFGSTRVEKRTMRVVATNEFSLPPMQSFGEAVWLEFPAALRQQVEARNGASWTAALHGVGHLFVALVRLFILCDTDDIDTEHVNEFEQRVKPNRVTIYERREGGSGLVAEIVKVFPKLLITVFVGKMVQLIEKSWMIASECLCTEGCPACIQSTGCSEYNHVLNKHGSLQVLEYLRTLSGAVKRRNISTSCTPGAQYGPPIVHNETSESRRRRHRSWVDHESSSSSYNNSESISLLIAKGNNSVSYSEKTTSNSDTCSPARLVKVTNALLYGVINSILTIPCMYGYVTIIFGHPDFTSFMPALSKLVMLSSVVHQIMFTLLSSLPFAIGQVQDAGLIFLSAIATSICNSLGQHVTLEAKVTTTVVTIGVATASLGVVLVLLGKFKLAGLVSYLPMPVVGGYLAFIGLFCMYAGLSLCTGLVINDFTSMMQIWDPHYMILCIPGVLGGVVLLLVAQRYENSFALPATILLMPILFFLVLAFCGISLDEARNYGWISPASDPAGFVQMFAMFDFSQMHWNQVPRQFTTWLGMTFVVAFSSCLDVAAIEMDMGTQLNINHELKSVGWSNVVSGLLGGYTGSYIFSQTIFTYRSKTNSRLVGVCVIISEFAIVLAPLSVMSLVPRFFFAATLIFIAIDLMMEWLVHVYHKILPREYVVLWLSFIAINMVSLELGMVLGVGFAIINFLLGYAQVRVVNRRSRSSAAVRKLAARTFLGQKRDAIVYLELYGYLFFGSSVQILEDVQKAVHIRKPRTVTKQKSSSRTRKELHAIDDSGIPLTPVSKRDVPIQCLDGSPAPHPDGLPTEYVVMDFSRVSGMDATAARSAFMTLQQHCKRHAITVIFADVLPDIRSLLLKNEIVDEKDFFLDAESALEFCENQLLTHTNHVQDFNHTHKSISVLLHRFMGEPDESPLFSGVDRFFQKYEVPAGYEFYRVASFPDRFYFLASGRVALFMNDDGSVAPGKSLTPLENVMPGAMFGEVDFFGRQYRYMAATAVEPCTVFEMTRQSYESMDELAPKLWNRLRDVVMQSMALSITNTTSINTLNNANGHLPRT</sequence>
<dbReference type="SMART" id="SM00490">
    <property type="entry name" value="HELICc"/>
    <property type="match status" value="1"/>
</dbReference>
<dbReference type="SUPFAM" id="SSF52091">
    <property type="entry name" value="SpoIIaa-like"/>
    <property type="match status" value="2"/>
</dbReference>
<dbReference type="InterPro" id="IPR000595">
    <property type="entry name" value="cNMP-bd_dom"/>
</dbReference>
<evidence type="ECO:0000259" key="9">
    <source>
        <dbReference type="PROSITE" id="PS50042"/>
    </source>
</evidence>
<dbReference type="Pfam" id="PF00270">
    <property type="entry name" value="DEAD"/>
    <property type="match status" value="1"/>
</dbReference>
<dbReference type="PROSITE" id="PS50801">
    <property type="entry name" value="STAS"/>
    <property type="match status" value="2"/>
</dbReference>
<feature type="transmembrane region" description="Helical" evidence="8">
    <location>
        <begin position="2113"/>
        <end position="2134"/>
    </location>
</feature>
<feature type="transmembrane region" description="Helical" evidence="8">
    <location>
        <begin position="62"/>
        <end position="85"/>
    </location>
</feature>
<feature type="transmembrane region" description="Helical" evidence="8">
    <location>
        <begin position="2334"/>
        <end position="2353"/>
    </location>
</feature>
<dbReference type="Pfam" id="PF00916">
    <property type="entry name" value="Sulfate_transp"/>
    <property type="match status" value="2"/>
</dbReference>
<evidence type="ECO:0000259" key="11">
    <source>
        <dbReference type="PROSITE" id="PS51192"/>
    </source>
</evidence>
<dbReference type="SUPFAM" id="SSF51206">
    <property type="entry name" value="cAMP-binding domain-like"/>
    <property type="match status" value="2"/>
</dbReference>
<name>A0A3M6VTI6_9STRA</name>
<feature type="transmembrane region" description="Helical" evidence="8">
    <location>
        <begin position="154"/>
        <end position="175"/>
    </location>
</feature>
<dbReference type="InterPro" id="IPR011547">
    <property type="entry name" value="SLC26A/SulP_dom"/>
</dbReference>
<evidence type="ECO:0000313" key="14">
    <source>
        <dbReference type="Proteomes" id="UP000282087"/>
    </source>
</evidence>
<dbReference type="CDD" id="cd17923">
    <property type="entry name" value="DEXHc_Hrq1-like"/>
    <property type="match status" value="1"/>
</dbReference>
<dbReference type="Pfam" id="PF00271">
    <property type="entry name" value="Helicase_C"/>
    <property type="match status" value="1"/>
</dbReference>